<dbReference type="AlphaFoldDB" id="A0A2R6NQ97"/>
<evidence type="ECO:0000256" key="1">
    <source>
        <dbReference type="SAM" id="MobiDB-lite"/>
    </source>
</evidence>
<sequence>MHVRQTWDAYHEGAGWVGMTVAGGIDSEGEITPITYCIGEDSERRTFKDFLLNRIGWNDAHWDLAVMTYFQGIFNRKLVVIAGLPVLTFCVAETQRDVCHEDVAGAVPTSEETPSDASASETEPYNDELDLVSLQFVIADVLHAAAKRDGSASSNTPSVVPTTKPTVEAHAELALAQELPPVEARSSPPCDPSRSLMPEPPLDSLSSIDSPPIVLEPFEPWTRSSSVEARPSPPCDLSGMTTSVIPLNSPSQELLSVEARSSPPCDLSVNSMPAPRLDSPSNELPPVPLALTESLSLDDPLPGIHDVEVNMCLLVESEGQDMITPKCNEGSLLPLGSNKTGKSQQARRMGRKAESRGTTREVASPGTAKSGDDTSAIGMSRSGRVRKPSAKTMDNPDYKSATVKRVRQATGYVKLLLTAA</sequence>
<feature type="compositionally biased region" description="Polar residues" evidence="1">
    <location>
        <begin position="110"/>
        <end position="123"/>
    </location>
</feature>
<organism evidence="2 3">
    <name type="scientific">Hermanssonia centrifuga</name>
    <dbReference type="NCBI Taxonomy" id="98765"/>
    <lineage>
        <taxon>Eukaryota</taxon>
        <taxon>Fungi</taxon>
        <taxon>Dikarya</taxon>
        <taxon>Basidiomycota</taxon>
        <taxon>Agaricomycotina</taxon>
        <taxon>Agaricomycetes</taxon>
        <taxon>Polyporales</taxon>
        <taxon>Meruliaceae</taxon>
        <taxon>Hermanssonia</taxon>
    </lineage>
</organism>
<feature type="region of interest" description="Disordered" evidence="1">
    <location>
        <begin position="105"/>
        <end position="124"/>
    </location>
</feature>
<name>A0A2R6NQ97_9APHY</name>
<dbReference type="EMBL" id="MLYV02000964">
    <property type="protein sequence ID" value="PSR74693.1"/>
    <property type="molecule type" value="Genomic_DNA"/>
</dbReference>
<protein>
    <submittedName>
        <fullName evidence="2">Uncharacterized protein</fullName>
    </submittedName>
</protein>
<proteinExistence type="predicted"/>
<evidence type="ECO:0000313" key="2">
    <source>
        <dbReference type="EMBL" id="PSR74693.1"/>
    </source>
</evidence>
<feature type="compositionally biased region" description="Polar residues" evidence="1">
    <location>
        <begin position="337"/>
        <end position="346"/>
    </location>
</feature>
<accession>A0A2R6NQ97</accession>
<feature type="region of interest" description="Disordered" evidence="1">
    <location>
        <begin position="175"/>
        <end position="202"/>
    </location>
</feature>
<feature type="region of interest" description="Disordered" evidence="1">
    <location>
        <begin position="328"/>
        <end position="398"/>
    </location>
</feature>
<dbReference type="Proteomes" id="UP000186601">
    <property type="component" value="Unassembled WGS sequence"/>
</dbReference>
<keyword evidence="3" id="KW-1185">Reference proteome</keyword>
<feature type="compositionally biased region" description="Low complexity" evidence="1">
    <location>
        <begin position="175"/>
        <end position="184"/>
    </location>
</feature>
<gene>
    <name evidence="2" type="ORF">PHLCEN_2v9641</name>
</gene>
<comment type="caution">
    <text evidence="2">The sequence shown here is derived from an EMBL/GenBank/DDBJ whole genome shotgun (WGS) entry which is preliminary data.</text>
</comment>
<evidence type="ECO:0000313" key="3">
    <source>
        <dbReference type="Proteomes" id="UP000186601"/>
    </source>
</evidence>
<reference evidence="2 3" key="1">
    <citation type="submission" date="2018-02" db="EMBL/GenBank/DDBJ databases">
        <title>Genome sequence of the basidiomycete white-rot fungus Phlebia centrifuga.</title>
        <authorList>
            <person name="Granchi Z."/>
            <person name="Peng M."/>
            <person name="de Vries R.P."/>
            <person name="Hilden K."/>
            <person name="Makela M.R."/>
            <person name="Grigoriev I."/>
            <person name="Riley R."/>
        </authorList>
    </citation>
    <scope>NUCLEOTIDE SEQUENCE [LARGE SCALE GENOMIC DNA]</scope>
    <source>
        <strain evidence="2 3">FBCC195</strain>
    </source>
</reference>